<proteinExistence type="predicted"/>
<protein>
    <submittedName>
        <fullName evidence="1">Uncharacterized protein</fullName>
    </submittedName>
</protein>
<reference evidence="1" key="1">
    <citation type="journal article" date="2015" name="MBio">
        <title>Eco-Evolutionary Dynamics of Episomes among Ecologically Cohesive Bacterial Populations.</title>
        <authorList>
            <person name="Xue H."/>
            <person name="Cordero O.X."/>
            <person name="Camas F.M."/>
            <person name="Trimble W."/>
            <person name="Meyer F."/>
            <person name="Guglielmini J."/>
            <person name="Rocha E.P."/>
            <person name="Polz M.F."/>
        </authorList>
    </citation>
    <scope>NUCLEOTIDE SEQUENCE</scope>
    <source>
        <strain evidence="1">FF_308</strain>
    </source>
</reference>
<accession>A0A0H3ZKA9</accession>
<dbReference type="AlphaFoldDB" id="A0A0H3ZKA9"/>
<sequence length="45" mass="4860">MTTFRVLLDTIESVLSAYPFGFGSMPIQLGKEPLHHKGDDGQPAG</sequence>
<name>A0A0H3ZKA9_VIBSP</name>
<dbReference type="EMBL" id="KP795491">
    <property type="protein sequence ID" value="AKN36458.1"/>
    <property type="molecule type" value="Genomic_DNA"/>
</dbReference>
<organism evidence="1">
    <name type="scientific">Vibrio splendidus</name>
    <dbReference type="NCBI Taxonomy" id="29497"/>
    <lineage>
        <taxon>Bacteria</taxon>
        <taxon>Pseudomonadati</taxon>
        <taxon>Pseudomonadota</taxon>
        <taxon>Gammaproteobacteria</taxon>
        <taxon>Vibrionales</taxon>
        <taxon>Vibrionaceae</taxon>
        <taxon>Vibrio</taxon>
    </lineage>
</organism>
<evidence type="ECO:0000313" key="1">
    <source>
        <dbReference type="EMBL" id="AKN36458.1"/>
    </source>
</evidence>
<dbReference type="RefSeq" id="WP_371729014.1">
    <property type="nucleotide sequence ID" value="NZ_JBGONR010000050.1"/>
</dbReference>